<feature type="transmembrane region" description="Helical" evidence="8">
    <location>
        <begin position="314"/>
        <end position="333"/>
    </location>
</feature>
<dbReference type="GO" id="GO:0005886">
    <property type="term" value="C:plasma membrane"/>
    <property type="evidence" value="ECO:0007669"/>
    <property type="project" value="UniProtKB-SubCell"/>
</dbReference>
<feature type="transmembrane region" description="Helical" evidence="8">
    <location>
        <begin position="77"/>
        <end position="100"/>
    </location>
</feature>
<name>A0A7X1B5Z1_9BACT</name>
<dbReference type="EMBL" id="JACHVC010000008">
    <property type="protein sequence ID" value="MBC2606278.1"/>
    <property type="molecule type" value="Genomic_DNA"/>
</dbReference>
<dbReference type="NCBIfam" id="TIGR04178">
    <property type="entry name" value="exo_archaeo"/>
    <property type="match status" value="1"/>
</dbReference>
<keyword evidence="10" id="KW-1185">Reference proteome</keyword>
<feature type="transmembrane region" description="Helical" evidence="8">
    <location>
        <begin position="230"/>
        <end position="248"/>
    </location>
</feature>
<reference evidence="9 10" key="1">
    <citation type="submission" date="2020-07" db="EMBL/GenBank/DDBJ databases">
        <authorList>
            <person name="Feng X."/>
        </authorList>
    </citation>
    <scope>NUCLEOTIDE SEQUENCE [LARGE SCALE GENOMIC DNA]</scope>
    <source>
        <strain evidence="9 10">JCM23202</strain>
    </source>
</reference>
<dbReference type="GO" id="GO:0006508">
    <property type="term" value="P:proteolysis"/>
    <property type="evidence" value="ECO:0007669"/>
    <property type="project" value="UniProtKB-KW"/>
</dbReference>
<keyword evidence="2" id="KW-1003">Cell membrane</keyword>
<evidence type="ECO:0000313" key="10">
    <source>
        <dbReference type="Proteomes" id="UP000526501"/>
    </source>
</evidence>
<dbReference type="Pfam" id="PF09721">
    <property type="entry name" value="Exosortase_EpsH"/>
    <property type="match status" value="1"/>
</dbReference>
<comment type="subcellular location">
    <subcellularLocation>
        <location evidence="1">Cell membrane</location>
        <topology evidence="1">Multi-pass membrane protein</topology>
    </subcellularLocation>
</comment>
<evidence type="ECO:0000256" key="4">
    <source>
        <dbReference type="ARBA" id="ARBA00022692"/>
    </source>
</evidence>
<proteinExistence type="predicted"/>
<evidence type="ECO:0000256" key="7">
    <source>
        <dbReference type="ARBA" id="ARBA00023136"/>
    </source>
</evidence>
<dbReference type="InterPro" id="IPR019127">
    <property type="entry name" value="Exosortase"/>
</dbReference>
<evidence type="ECO:0000256" key="5">
    <source>
        <dbReference type="ARBA" id="ARBA00022801"/>
    </source>
</evidence>
<evidence type="ECO:0000256" key="8">
    <source>
        <dbReference type="SAM" id="Phobius"/>
    </source>
</evidence>
<comment type="caution">
    <text evidence="9">The sequence shown here is derived from an EMBL/GenBank/DDBJ whole genome shotgun (WGS) entry which is preliminary data.</text>
</comment>
<keyword evidence="6 8" id="KW-1133">Transmembrane helix</keyword>
<dbReference type="RefSeq" id="WP_185660164.1">
    <property type="nucleotide sequence ID" value="NZ_CAWPOO010000008.1"/>
</dbReference>
<dbReference type="AlphaFoldDB" id="A0A7X1B5Z1"/>
<sequence>MSTPTEQSSAKAHGSTLATKLLLLSLALAWGQFLWFLHYSWSSASSYNYGWLVPPLTALLLWPRLQEGTRRNASSNAPGSLISAIIFAGLLVFVMARLLIEVNPFWRLPLWLGATTLIASSWATIYRLFGAKTAASSLFPLLFSLTMVPWPSLVEKRVVNSLTTLVTHVSVESLQILGNPAEQMGNLIQIGSTVVGVEEACSGIKSLQALSMMALFVGAFWGLKVSGRILLVAAAVLLTILFNLARSLTLSLLVLNGGQNLFDKWHDTVGYIALGLGLGTLFLIGSKLPSSIQKPDGASNEVSKPMPLRLSPSLAGISLAIALLPFFISEFWYQDEENQSNEQVDWIVDLDAYASPEITTDQQTIPPRVEEILGFDYGHHLTLQDANLKRPAELWYYGFTGESKSKSLQAYSHTPSICMSGLGAVMEDRMETLSVDLGALVIPFQHFSFRLPNGEMSQVFWCLWDDLHQGATESIEGHPRLAQFSAFFERKRSLKRKIALLGIPSDDPQLARQEATRLVRSLFLLQKDGETFRYR</sequence>
<evidence type="ECO:0000256" key="6">
    <source>
        <dbReference type="ARBA" id="ARBA00022989"/>
    </source>
</evidence>
<accession>A0A7X1B5Z1</accession>
<feature type="transmembrane region" description="Helical" evidence="8">
    <location>
        <begin position="268"/>
        <end position="285"/>
    </location>
</feature>
<dbReference type="Proteomes" id="UP000526501">
    <property type="component" value="Unassembled WGS sequence"/>
</dbReference>
<dbReference type="InterPro" id="IPR026392">
    <property type="entry name" value="Exo/Archaeosortase_dom"/>
</dbReference>
<keyword evidence="7 8" id="KW-0472">Membrane</keyword>
<evidence type="ECO:0000256" key="3">
    <source>
        <dbReference type="ARBA" id="ARBA00022670"/>
    </source>
</evidence>
<feature type="transmembrane region" description="Helical" evidence="8">
    <location>
        <begin position="47"/>
        <end position="65"/>
    </location>
</feature>
<gene>
    <name evidence="9" type="ORF">H5P27_09480</name>
</gene>
<feature type="transmembrane region" description="Helical" evidence="8">
    <location>
        <begin position="106"/>
        <end position="126"/>
    </location>
</feature>
<feature type="transmembrane region" description="Helical" evidence="8">
    <location>
        <begin position="21"/>
        <end position="41"/>
    </location>
</feature>
<keyword evidence="4 8" id="KW-0812">Transmembrane</keyword>
<keyword evidence="5" id="KW-0378">Hydrolase</keyword>
<evidence type="ECO:0000256" key="1">
    <source>
        <dbReference type="ARBA" id="ARBA00004651"/>
    </source>
</evidence>
<evidence type="ECO:0000313" key="9">
    <source>
        <dbReference type="EMBL" id="MBC2606278.1"/>
    </source>
</evidence>
<organism evidence="9 10">
    <name type="scientific">Pelagicoccus albus</name>
    <dbReference type="NCBI Taxonomy" id="415222"/>
    <lineage>
        <taxon>Bacteria</taxon>
        <taxon>Pseudomonadati</taxon>
        <taxon>Verrucomicrobiota</taxon>
        <taxon>Opitutia</taxon>
        <taxon>Puniceicoccales</taxon>
        <taxon>Pelagicoccaceae</taxon>
        <taxon>Pelagicoccus</taxon>
    </lineage>
</organism>
<keyword evidence="3" id="KW-0645">Protease</keyword>
<protein>
    <submittedName>
        <fullName evidence="9">Exosortase/archaeosortase family protein</fullName>
    </submittedName>
</protein>
<dbReference type="GO" id="GO:0008233">
    <property type="term" value="F:peptidase activity"/>
    <property type="evidence" value="ECO:0007669"/>
    <property type="project" value="UniProtKB-KW"/>
</dbReference>
<evidence type="ECO:0000256" key="2">
    <source>
        <dbReference type="ARBA" id="ARBA00022475"/>
    </source>
</evidence>